<feature type="chain" id="PRO_5032796648" evidence="1">
    <location>
        <begin position="19"/>
        <end position="269"/>
    </location>
</feature>
<sequence length="269" mass="28583">MWLAPALVLCCVAAAAACAPYEYYDAAALANVSARFGAPYTILAKPSPSLSLDGNHLEFTARLRTSCAHVAPQFSISSEAHRLGMILVAVRGEAACSSLQGTEVEWTGRVTVRIPKAAGGVPRLLAFPPGSDYELWKIDPVVARPPVSADLRLYVHRAQPKIDNPNGPCSTMLTVAPSTSMVEVMALATQILGVRVVALRAEEDPSSELHTLADRASLLAFEAKTLPGAEARLSLSMAPGPPANDQVEEHNCSSDPVEEVPVPYIFSQL</sequence>
<proteinExistence type="predicted"/>
<protein>
    <submittedName>
        <fullName evidence="2">PPID protein</fullName>
    </submittedName>
</protein>
<dbReference type="AlphaFoldDB" id="A0A812PPN1"/>
<accession>A0A812PPN1</accession>
<comment type="caution">
    <text evidence="2">The sequence shown here is derived from an EMBL/GenBank/DDBJ whole genome shotgun (WGS) entry which is preliminary data.</text>
</comment>
<evidence type="ECO:0000313" key="3">
    <source>
        <dbReference type="Proteomes" id="UP000604046"/>
    </source>
</evidence>
<reference evidence="2" key="1">
    <citation type="submission" date="2021-02" db="EMBL/GenBank/DDBJ databases">
        <authorList>
            <person name="Dougan E. K."/>
            <person name="Rhodes N."/>
            <person name="Thang M."/>
            <person name="Chan C."/>
        </authorList>
    </citation>
    <scope>NUCLEOTIDE SEQUENCE</scope>
</reference>
<keyword evidence="3" id="KW-1185">Reference proteome</keyword>
<feature type="signal peptide" evidence="1">
    <location>
        <begin position="1"/>
        <end position="18"/>
    </location>
</feature>
<gene>
    <name evidence="2" type="primary">PPID</name>
    <name evidence="2" type="ORF">SNAT2548_LOCUS19338</name>
</gene>
<name>A0A812PPN1_9DINO</name>
<evidence type="ECO:0000256" key="1">
    <source>
        <dbReference type="SAM" id="SignalP"/>
    </source>
</evidence>
<dbReference type="OrthoDB" id="10385902at2759"/>
<evidence type="ECO:0000313" key="2">
    <source>
        <dbReference type="EMBL" id="CAE7360212.1"/>
    </source>
</evidence>
<dbReference type="Proteomes" id="UP000604046">
    <property type="component" value="Unassembled WGS sequence"/>
</dbReference>
<keyword evidence="1" id="KW-0732">Signal</keyword>
<dbReference type="EMBL" id="CAJNDS010002174">
    <property type="protein sequence ID" value="CAE7360212.1"/>
    <property type="molecule type" value="Genomic_DNA"/>
</dbReference>
<organism evidence="2 3">
    <name type="scientific">Symbiodinium natans</name>
    <dbReference type="NCBI Taxonomy" id="878477"/>
    <lineage>
        <taxon>Eukaryota</taxon>
        <taxon>Sar</taxon>
        <taxon>Alveolata</taxon>
        <taxon>Dinophyceae</taxon>
        <taxon>Suessiales</taxon>
        <taxon>Symbiodiniaceae</taxon>
        <taxon>Symbiodinium</taxon>
    </lineage>
</organism>